<dbReference type="AlphaFoldDB" id="A0A1X6YFP2"/>
<name>A0A1X6YFP2_9RHOB</name>
<evidence type="ECO:0000313" key="2">
    <source>
        <dbReference type="Proteomes" id="UP000193570"/>
    </source>
</evidence>
<evidence type="ECO:0000313" key="1">
    <source>
        <dbReference type="EMBL" id="SLN20071.1"/>
    </source>
</evidence>
<protein>
    <submittedName>
        <fullName evidence="1">Uncharacterized protein</fullName>
    </submittedName>
</protein>
<accession>A0A1X6YFP2</accession>
<sequence length="90" mass="10041">MLDERRLRRSGGKLTKVFVGRDLETHVARWVGLTAAGALICDRGIYSADAEATVAFVSETFGLDTVEEFEPHDLEAVARHMRRINAQGPW</sequence>
<organism evidence="1 2">
    <name type="scientific">Roseivivax jejudonensis</name>
    <dbReference type="NCBI Taxonomy" id="1529041"/>
    <lineage>
        <taxon>Bacteria</taxon>
        <taxon>Pseudomonadati</taxon>
        <taxon>Pseudomonadota</taxon>
        <taxon>Alphaproteobacteria</taxon>
        <taxon>Rhodobacterales</taxon>
        <taxon>Roseobacteraceae</taxon>
        <taxon>Roseivivax</taxon>
    </lineage>
</organism>
<dbReference type="Proteomes" id="UP000193570">
    <property type="component" value="Unassembled WGS sequence"/>
</dbReference>
<gene>
    <name evidence="1" type="ORF">ROJ8625_00712</name>
</gene>
<dbReference type="EMBL" id="FWFK01000001">
    <property type="protein sequence ID" value="SLN20071.1"/>
    <property type="molecule type" value="Genomic_DNA"/>
</dbReference>
<reference evidence="1 2" key="1">
    <citation type="submission" date="2017-03" db="EMBL/GenBank/DDBJ databases">
        <authorList>
            <person name="Afonso C.L."/>
            <person name="Miller P.J."/>
            <person name="Scott M.A."/>
            <person name="Spackman E."/>
            <person name="Goraichik I."/>
            <person name="Dimitrov K.M."/>
            <person name="Suarez D.L."/>
            <person name="Swayne D.E."/>
        </authorList>
    </citation>
    <scope>NUCLEOTIDE SEQUENCE [LARGE SCALE GENOMIC DNA]</scope>
    <source>
        <strain evidence="1 2">CECT 8625</strain>
    </source>
</reference>
<keyword evidence="2" id="KW-1185">Reference proteome</keyword>
<proteinExistence type="predicted"/>